<feature type="region of interest" description="Disordered" evidence="1">
    <location>
        <begin position="1"/>
        <end position="26"/>
    </location>
</feature>
<protein>
    <submittedName>
        <fullName evidence="2">Uncharacterized protein</fullName>
    </submittedName>
</protein>
<proteinExistence type="predicted"/>
<dbReference type="Proteomes" id="UP001501447">
    <property type="component" value="Unassembled WGS sequence"/>
</dbReference>
<sequence length="117" mass="12173">MVRRARREAARSDTRSRTVPGAASVTVAAQARRSRFPVPDTVPVPALDRLWIGPGADLGGLRGGPGDGGRAGAPAPSHPGSATHRVGRRVVEDRPYGGVSGSQQRALGAQLGHQQLR</sequence>
<evidence type="ECO:0000256" key="1">
    <source>
        <dbReference type="SAM" id="MobiDB-lite"/>
    </source>
</evidence>
<accession>A0ABP6CK54</accession>
<feature type="compositionally biased region" description="Gly residues" evidence="1">
    <location>
        <begin position="56"/>
        <end position="71"/>
    </location>
</feature>
<organism evidence="2 3">
    <name type="scientific">Streptomyces axinellae</name>
    <dbReference type="NCBI Taxonomy" id="552788"/>
    <lineage>
        <taxon>Bacteria</taxon>
        <taxon>Bacillati</taxon>
        <taxon>Actinomycetota</taxon>
        <taxon>Actinomycetes</taxon>
        <taxon>Kitasatosporales</taxon>
        <taxon>Streptomycetaceae</taxon>
        <taxon>Streptomyces</taxon>
    </lineage>
</organism>
<name>A0ABP6CK54_9ACTN</name>
<keyword evidence="3" id="KW-1185">Reference proteome</keyword>
<comment type="caution">
    <text evidence="2">The sequence shown here is derived from an EMBL/GenBank/DDBJ whole genome shotgun (WGS) entry which is preliminary data.</text>
</comment>
<evidence type="ECO:0000313" key="3">
    <source>
        <dbReference type="Proteomes" id="UP001501447"/>
    </source>
</evidence>
<feature type="region of interest" description="Disordered" evidence="1">
    <location>
        <begin position="53"/>
        <end position="117"/>
    </location>
</feature>
<feature type="compositionally biased region" description="Low complexity" evidence="1">
    <location>
        <begin position="72"/>
        <end position="82"/>
    </location>
</feature>
<reference evidence="3" key="1">
    <citation type="journal article" date="2019" name="Int. J. Syst. Evol. Microbiol.">
        <title>The Global Catalogue of Microorganisms (GCM) 10K type strain sequencing project: providing services to taxonomists for standard genome sequencing and annotation.</title>
        <authorList>
            <consortium name="The Broad Institute Genomics Platform"/>
            <consortium name="The Broad Institute Genome Sequencing Center for Infectious Disease"/>
            <person name="Wu L."/>
            <person name="Ma J."/>
        </authorList>
    </citation>
    <scope>NUCLEOTIDE SEQUENCE [LARGE SCALE GENOMIC DNA]</scope>
    <source>
        <strain evidence="3">JCM 16373</strain>
    </source>
</reference>
<gene>
    <name evidence="2" type="ORF">GCM10009863_33280</name>
</gene>
<evidence type="ECO:0000313" key="2">
    <source>
        <dbReference type="EMBL" id="GAA2616890.1"/>
    </source>
</evidence>
<dbReference type="EMBL" id="BAAARJ010000010">
    <property type="protein sequence ID" value="GAA2616890.1"/>
    <property type="molecule type" value="Genomic_DNA"/>
</dbReference>
<feature type="compositionally biased region" description="Basic and acidic residues" evidence="1">
    <location>
        <begin position="7"/>
        <end position="16"/>
    </location>
</feature>